<dbReference type="InterPro" id="IPR004358">
    <property type="entry name" value="Sig_transdc_His_kin-like_C"/>
</dbReference>
<keyword evidence="6" id="KW-0812">Transmembrane</keyword>
<evidence type="ECO:0000256" key="8">
    <source>
        <dbReference type="ARBA" id="ARBA00022989"/>
    </source>
</evidence>
<keyword evidence="9" id="KW-0902">Two-component regulatory system</keyword>
<protein>
    <recommendedName>
        <fullName evidence="3">histidine kinase</fullName>
        <ecNumber evidence="3">2.7.13.3</ecNumber>
    </recommendedName>
</protein>
<accession>A0A4R5C3A5</accession>
<keyword evidence="10" id="KW-0472">Membrane</keyword>
<keyword evidence="4" id="KW-0597">Phosphoprotein</keyword>
<evidence type="ECO:0000256" key="2">
    <source>
        <dbReference type="ARBA" id="ARBA00004370"/>
    </source>
</evidence>
<dbReference type="SUPFAM" id="SSF55874">
    <property type="entry name" value="ATPase domain of HSP90 chaperone/DNA topoisomerase II/histidine kinase"/>
    <property type="match status" value="1"/>
</dbReference>
<dbReference type="PANTHER" id="PTHR45436:SF5">
    <property type="entry name" value="SENSOR HISTIDINE KINASE TRCS"/>
    <property type="match status" value="1"/>
</dbReference>
<dbReference type="AlphaFoldDB" id="A0A4R5C3A5"/>
<dbReference type="GO" id="GO:0000160">
    <property type="term" value="P:phosphorelay signal transduction system"/>
    <property type="evidence" value="ECO:0007669"/>
    <property type="project" value="UniProtKB-KW"/>
</dbReference>
<dbReference type="GO" id="GO:0004673">
    <property type="term" value="F:protein histidine kinase activity"/>
    <property type="evidence" value="ECO:0007669"/>
    <property type="project" value="UniProtKB-EC"/>
</dbReference>
<gene>
    <name evidence="13" type="ORF">E1298_09870</name>
</gene>
<sequence>MSTRPTPGTVTSRSSRTSNPCCWATRPSSGISSATWWRTPCATTGPAAGSSSISTAGELAVTNTGPTVPPDIASHLFEPFRRLTRGEGVGLGLSIVASIARAHGGEATARANPDGGLTVRIAFDAHVPEPAVSGPADPQPAISHRVSRG</sequence>
<organism evidence="13 14">
    <name type="scientific">Actinomadura rubrisoli</name>
    <dbReference type="NCBI Taxonomy" id="2530368"/>
    <lineage>
        <taxon>Bacteria</taxon>
        <taxon>Bacillati</taxon>
        <taxon>Actinomycetota</taxon>
        <taxon>Actinomycetes</taxon>
        <taxon>Streptosporangiales</taxon>
        <taxon>Thermomonosporaceae</taxon>
        <taxon>Actinomadura</taxon>
    </lineage>
</organism>
<keyword evidence="14" id="KW-1185">Reference proteome</keyword>
<evidence type="ECO:0000256" key="5">
    <source>
        <dbReference type="ARBA" id="ARBA00022679"/>
    </source>
</evidence>
<dbReference type="Gene3D" id="3.30.565.10">
    <property type="entry name" value="Histidine kinase-like ATPase, C-terminal domain"/>
    <property type="match status" value="1"/>
</dbReference>
<dbReference type="InterPro" id="IPR003594">
    <property type="entry name" value="HATPase_dom"/>
</dbReference>
<comment type="caution">
    <text evidence="13">The sequence shown here is derived from an EMBL/GenBank/DDBJ whole genome shotgun (WGS) entry which is preliminary data.</text>
</comment>
<dbReference type="EMBL" id="SMKU01000033">
    <property type="protein sequence ID" value="TDD93355.1"/>
    <property type="molecule type" value="Genomic_DNA"/>
</dbReference>
<evidence type="ECO:0000256" key="3">
    <source>
        <dbReference type="ARBA" id="ARBA00012438"/>
    </source>
</evidence>
<evidence type="ECO:0000256" key="9">
    <source>
        <dbReference type="ARBA" id="ARBA00023012"/>
    </source>
</evidence>
<dbReference type="InterPro" id="IPR050428">
    <property type="entry name" value="TCS_sensor_his_kinase"/>
</dbReference>
<feature type="region of interest" description="Disordered" evidence="11">
    <location>
        <begin position="128"/>
        <end position="149"/>
    </location>
</feature>
<feature type="region of interest" description="Disordered" evidence="11">
    <location>
        <begin position="1"/>
        <end position="20"/>
    </location>
</feature>
<comment type="subcellular location">
    <subcellularLocation>
        <location evidence="2">Membrane</location>
    </subcellularLocation>
</comment>
<dbReference type="PROSITE" id="PS50109">
    <property type="entry name" value="HIS_KIN"/>
    <property type="match status" value="1"/>
</dbReference>
<evidence type="ECO:0000256" key="1">
    <source>
        <dbReference type="ARBA" id="ARBA00000085"/>
    </source>
</evidence>
<evidence type="ECO:0000256" key="11">
    <source>
        <dbReference type="SAM" id="MobiDB-lite"/>
    </source>
</evidence>
<dbReference type="GO" id="GO:0005886">
    <property type="term" value="C:plasma membrane"/>
    <property type="evidence" value="ECO:0007669"/>
    <property type="project" value="TreeGrafter"/>
</dbReference>
<proteinExistence type="predicted"/>
<dbReference type="PANTHER" id="PTHR45436">
    <property type="entry name" value="SENSOR HISTIDINE KINASE YKOH"/>
    <property type="match status" value="1"/>
</dbReference>
<keyword evidence="8" id="KW-1133">Transmembrane helix</keyword>
<dbReference type="Pfam" id="PF02518">
    <property type="entry name" value="HATPase_c"/>
    <property type="match status" value="1"/>
</dbReference>
<evidence type="ECO:0000256" key="7">
    <source>
        <dbReference type="ARBA" id="ARBA00022777"/>
    </source>
</evidence>
<evidence type="ECO:0000313" key="14">
    <source>
        <dbReference type="Proteomes" id="UP000294513"/>
    </source>
</evidence>
<dbReference type="Proteomes" id="UP000294513">
    <property type="component" value="Unassembled WGS sequence"/>
</dbReference>
<dbReference type="InterPro" id="IPR036890">
    <property type="entry name" value="HATPase_C_sf"/>
</dbReference>
<evidence type="ECO:0000259" key="12">
    <source>
        <dbReference type="PROSITE" id="PS50109"/>
    </source>
</evidence>
<evidence type="ECO:0000313" key="13">
    <source>
        <dbReference type="EMBL" id="TDD93355.1"/>
    </source>
</evidence>
<dbReference type="PRINTS" id="PR00344">
    <property type="entry name" value="BCTRLSENSOR"/>
</dbReference>
<evidence type="ECO:0000256" key="10">
    <source>
        <dbReference type="ARBA" id="ARBA00023136"/>
    </source>
</evidence>
<dbReference type="CDD" id="cd00075">
    <property type="entry name" value="HATPase"/>
    <property type="match status" value="1"/>
</dbReference>
<dbReference type="OrthoDB" id="3525642at2"/>
<name>A0A4R5C3A5_9ACTN</name>
<evidence type="ECO:0000256" key="6">
    <source>
        <dbReference type="ARBA" id="ARBA00022692"/>
    </source>
</evidence>
<comment type="catalytic activity">
    <reaction evidence="1">
        <text>ATP + protein L-histidine = ADP + protein N-phospho-L-histidine.</text>
        <dbReference type="EC" id="2.7.13.3"/>
    </reaction>
</comment>
<dbReference type="SMART" id="SM00387">
    <property type="entry name" value="HATPase_c"/>
    <property type="match status" value="1"/>
</dbReference>
<evidence type="ECO:0000256" key="4">
    <source>
        <dbReference type="ARBA" id="ARBA00022553"/>
    </source>
</evidence>
<dbReference type="InterPro" id="IPR005467">
    <property type="entry name" value="His_kinase_dom"/>
</dbReference>
<keyword evidence="7 13" id="KW-0418">Kinase</keyword>
<keyword evidence="5" id="KW-0808">Transferase</keyword>
<feature type="domain" description="Histidine kinase" evidence="12">
    <location>
        <begin position="58"/>
        <end position="127"/>
    </location>
</feature>
<dbReference type="EC" id="2.7.13.3" evidence="3"/>
<reference evidence="13 14" key="1">
    <citation type="submission" date="2019-03" db="EMBL/GenBank/DDBJ databases">
        <title>Draft genome sequences of novel Actinobacteria.</title>
        <authorList>
            <person name="Sahin N."/>
            <person name="Ay H."/>
            <person name="Saygin H."/>
        </authorList>
    </citation>
    <scope>NUCLEOTIDE SEQUENCE [LARGE SCALE GENOMIC DNA]</scope>
    <source>
        <strain evidence="13 14">H3C3</strain>
    </source>
</reference>